<protein>
    <submittedName>
        <fullName evidence="2">Pimeloyl-ACP methyl ester carboxylesterase</fullName>
    </submittedName>
</protein>
<dbReference type="InterPro" id="IPR000073">
    <property type="entry name" value="AB_hydrolase_1"/>
</dbReference>
<dbReference type="GO" id="GO:0003824">
    <property type="term" value="F:catalytic activity"/>
    <property type="evidence" value="ECO:0007669"/>
    <property type="project" value="UniProtKB-ARBA"/>
</dbReference>
<evidence type="ECO:0000313" key="2">
    <source>
        <dbReference type="EMBL" id="TCP53525.1"/>
    </source>
</evidence>
<dbReference type="PANTHER" id="PTHR37017:SF10">
    <property type="entry name" value="AB HYDROLASE-1 DOMAIN-CONTAINING PROTEIN"/>
    <property type="match status" value="1"/>
</dbReference>
<evidence type="ECO:0000313" key="3">
    <source>
        <dbReference type="Proteomes" id="UP000294911"/>
    </source>
</evidence>
<dbReference type="EMBL" id="SLXQ01000004">
    <property type="protein sequence ID" value="TCP53525.1"/>
    <property type="molecule type" value="Genomic_DNA"/>
</dbReference>
<keyword evidence="3" id="KW-1185">Reference proteome</keyword>
<dbReference type="PANTHER" id="PTHR37017">
    <property type="entry name" value="AB HYDROLASE-1 DOMAIN-CONTAINING PROTEIN-RELATED"/>
    <property type="match status" value="1"/>
</dbReference>
<dbReference type="AlphaFoldDB" id="A0A4R2R267"/>
<organism evidence="2 3">
    <name type="scientific">Tamaricihabitans halophyticus</name>
    <dbReference type="NCBI Taxonomy" id="1262583"/>
    <lineage>
        <taxon>Bacteria</taxon>
        <taxon>Bacillati</taxon>
        <taxon>Actinomycetota</taxon>
        <taxon>Actinomycetes</taxon>
        <taxon>Pseudonocardiales</taxon>
        <taxon>Pseudonocardiaceae</taxon>
        <taxon>Tamaricihabitans</taxon>
    </lineage>
</organism>
<name>A0A4R2R267_9PSEU</name>
<dbReference type="Proteomes" id="UP000294911">
    <property type="component" value="Unassembled WGS sequence"/>
</dbReference>
<dbReference type="Gene3D" id="3.40.50.1820">
    <property type="entry name" value="alpha/beta hydrolase"/>
    <property type="match status" value="1"/>
</dbReference>
<gene>
    <name evidence="2" type="ORF">EV191_10492</name>
</gene>
<sequence length="231" mass="24786">MIPGFWLRGESWNAIVPAIEAAGHRTHPVTPPGLDAVDDDRSDIGLADHVAAVVALIDRLGKPVVLVGHSGGGAVAHSVVDARPDAVARVIYVDSLPLGAGVAINEELPVVDGEIPLPDWSFFGDEDLVDMDDEIRAEFRAKAVPTPARVATDPQVLRDSRRYDVPITVIACEFSVDVIRELIESGDPFVAELARVRDATFVHLPTGHWPQFTKPAELSSTIVEALTQVDG</sequence>
<feature type="domain" description="AB hydrolase-1" evidence="1">
    <location>
        <begin position="1"/>
        <end position="218"/>
    </location>
</feature>
<dbReference type="Pfam" id="PF12697">
    <property type="entry name" value="Abhydrolase_6"/>
    <property type="match status" value="1"/>
</dbReference>
<reference evidence="2 3" key="1">
    <citation type="submission" date="2019-03" db="EMBL/GenBank/DDBJ databases">
        <title>Genomic Encyclopedia of Type Strains, Phase IV (KMG-IV): sequencing the most valuable type-strain genomes for metagenomic binning, comparative biology and taxonomic classification.</title>
        <authorList>
            <person name="Goeker M."/>
        </authorList>
    </citation>
    <scope>NUCLEOTIDE SEQUENCE [LARGE SCALE GENOMIC DNA]</scope>
    <source>
        <strain evidence="2 3">DSM 45765</strain>
    </source>
</reference>
<proteinExistence type="predicted"/>
<accession>A0A4R2R267</accession>
<comment type="caution">
    <text evidence="2">The sequence shown here is derived from an EMBL/GenBank/DDBJ whole genome shotgun (WGS) entry which is preliminary data.</text>
</comment>
<dbReference type="SUPFAM" id="SSF53474">
    <property type="entry name" value="alpha/beta-Hydrolases"/>
    <property type="match status" value="1"/>
</dbReference>
<dbReference type="InterPro" id="IPR052897">
    <property type="entry name" value="Sec-Metab_Biosynth_Hydrolase"/>
</dbReference>
<dbReference type="InterPro" id="IPR029058">
    <property type="entry name" value="AB_hydrolase_fold"/>
</dbReference>
<evidence type="ECO:0000259" key="1">
    <source>
        <dbReference type="Pfam" id="PF12697"/>
    </source>
</evidence>